<dbReference type="SUPFAM" id="SSF109998">
    <property type="entry name" value="Triger factor/SurA peptide-binding domain-like"/>
    <property type="match status" value="1"/>
</dbReference>
<keyword evidence="5 11" id="KW-0132">Cell division</keyword>
<dbReference type="PROSITE" id="PS50059">
    <property type="entry name" value="FKBP_PPIASE"/>
    <property type="match status" value="1"/>
</dbReference>
<keyword evidence="11" id="KW-0963">Cytoplasm</keyword>
<comment type="caution">
    <text evidence="15">The sequence shown here is derived from an EMBL/GenBank/DDBJ whole genome shotgun (WGS) entry which is preliminary data.</text>
</comment>
<dbReference type="SUPFAM" id="SSF102735">
    <property type="entry name" value="Trigger factor ribosome-binding domain"/>
    <property type="match status" value="1"/>
</dbReference>
<evidence type="ECO:0000256" key="13">
    <source>
        <dbReference type="RuleBase" id="RU003914"/>
    </source>
</evidence>
<accession>A0ABP9MS58</accession>
<evidence type="ECO:0000256" key="4">
    <source>
        <dbReference type="ARBA" id="ARBA00016902"/>
    </source>
</evidence>
<evidence type="ECO:0000256" key="6">
    <source>
        <dbReference type="ARBA" id="ARBA00023110"/>
    </source>
</evidence>
<evidence type="ECO:0000313" key="15">
    <source>
        <dbReference type="EMBL" id="GAA5098862.1"/>
    </source>
</evidence>
<dbReference type="InterPro" id="IPR036611">
    <property type="entry name" value="Trigger_fac_ribosome-bd_sf"/>
</dbReference>
<dbReference type="EMBL" id="BAABKE010000003">
    <property type="protein sequence ID" value="GAA5098862.1"/>
    <property type="molecule type" value="Genomic_DNA"/>
</dbReference>
<dbReference type="Gene3D" id="3.10.50.40">
    <property type="match status" value="1"/>
</dbReference>
<dbReference type="Pfam" id="PF00254">
    <property type="entry name" value="FKBP_C"/>
    <property type="match status" value="1"/>
</dbReference>
<dbReference type="Gene3D" id="3.30.70.1050">
    <property type="entry name" value="Trigger factor ribosome-binding domain"/>
    <property type="match status" value="1"/>
</dbReference>
<proteinExistence type="inferred from homology"/>
<evidence type="ECO:0000313" key="16">
    <source>
        <dbReference type="Proteomes" id="UP001500631"/>
    </source>
</evidence>
<dbReference type="Pfam" id="PF05697">
    <property type="entry name" value="Trigger_N"/>
    <property type="match status" value="1"/>
</dbReference>
<comment type="similarity">
    <text evidence="2 11 13">Belongs to the FKBP-type PPIase family. Tig subfamily.</text>
</comment>
<dbReference type="PANTHER" id="PTHR30560">
    <property type="entry name" value="TRIGGER FACTOR CHAPERONE AND PEPTIDYL-PROLYL CIS/TRANS ISOMERASE"/>
    <property type="match status" value="1"/>
</dbReference>
<keyword evidence="6 11" id="KW-0697">Rotamase</keyword>
<dbReference type="InterPro" id="IPR008880">
    <property type="entry name" value="Trigger_fac_C"/>
</dbReference>
<keyword evidence="16" id="KW-1185">Reference proteome</keyword>
<dbReference type="InterPro" id="IPR005215">
    <property type="entry name" value="Trig_fac"/>
</dbReference>
<dbReference type="Proteomes" id="UP001500631">
    <property type="component" value="Unassembled WGS sequence"/>
</dbReference>
<evidence type="ECO:0000256" key="8">
    <source>
        <dbReference type="ARBA" id="ARBA00023235"/>
    </source>
</evidence>
<dbReference type="Gene3D" id="1.10.3120.10">
    <property type="entry name" value="Trigger factor, C-terminal domain"/>
    <property type="match status" value="1"/>
</dbReference>
<dbReference type="PANTHER" id="PTHR30560:SF3">
    <property type="entry name" value="TRIGGER FACTOR-LIKE PROTEIN TIG, CHLOROPLASTIC"/>
    <property type="match status" value="1"/>
</dbReference>
<dbReference type="NCBIfam" id="TIGR00115">
    <property type="entry name" value="tig"/>
    <property type="match status" value="1"/>
</dbReference>
<protein>
    <recommendedName>
        <fullName evidence="4 11">Trigger factor</fullName>
        <shortName evidence="11">TF</shortName>
        <ecNumber evidence="3 11">5.2.1.8</ecNumber>
    </recommendedName>
    <alternativeName>
        <fullName evidence="10 11">PPIase</fullName>
    </alternativeName>
</protein>
<dbReference type="PIRSF" id="PIRSF003095">
    <property type="entry name" value="Trigger_factor"/>
    <property type="match status" value="1"/>
</dbReference>
<keyword evidence="9 11" id="KW-0131">Cell cycle</keyword>
<dbReference type="EC" id="5.2.1.8" evidence="3 11"/>
<evidence type="ECO:0000256" key="11">
    <source>
        <dbReference type="HAMAP-Rule" id="MF_00303"/>
    </source>
</evidence>
<dbReference type="InterPro" id="IPR027304">
    <property type="entry name" value="Trigger_fact/SurA_dom_sf"/>
</dbReference>
<keyword evidence="8 11" id="KW-0413">Isomerase</keyword>
<evidence type="ECO:0000256" key="1">
    <source>
        <dbReference type="ARBA" id="ARBA00000971"/>
    </source>
</evidence>
<dbReference type="InterPro" id="IPR037041">
    <property type="entry name" value="Trigger_fac_C_sf"/>
</dbReference>
<dbReference type="InterPro" id="IPR046357">
    <property type="entry name" value="PPIase_dom_sf"/>
</dbReference>
<sequence>MRIYAPFFIFKLKLGAQIMSAVEVLEGLKRRVQIALDAAEVSLEKEKRLKEVSKRIRLDGFRPGKVPVKVVEKMHGAEIQNEIINDKINEAFRLAIKDTDIKPAGYPVIVPSETAGDLQFNVEFEVMPEVKLNDLSALEIVKKTASVESADVDTMLDTLRKQQATWVKEERAAENSDKLTVDFVGRVDGEEFEGGKGTDVAIVLGANTMIPGFEAELVGVKAGETRTISVTFPEDYHAEGLKGKPAEFDVTVHSVESPVLPEMNEEFAKTFGIEDGNVDKLREELEKNMVRELKNVLNNQLKTSVMSALSEANPVEVPEALVMGEVQAMAQQSNFPQPKDQEQAEQFMKIAQQAFGAEAEKRARLGLILGELVKDQKIDLDEKFVDARLENLAATYEDPEEVKEHFKKDANTMQQLRNLALEDQIIDFVVSKAKVTEEASNFQDIMNPKRA</sequence>
<name>A0ABP9MS58_9GAMM</name>
<dbReference type="Pfam" id="PF05698">
    <property type="entry name" value="Trigger_C"/>
    <property type="match status" value="1"/>
</dbReference>
<evidence type="ECO:0000259" key="14">
    <source>
        <dbReference type="PROSITE" id="PS50059"/>
    </source>
</evidence>
<dbReference type="InterPro" id="IPR008881">
    <property type="entry name" value="Trigger_fac_ribosome-bd_bac"/>
</dbReference>
<dbReference type="HAMAP" id="MF_00303">
    <property type="entry name" value="Trigger_factor_Tig"/>
    <property type="match status" value="1"/>
</dbReference>
<keyword evidence="7 11" id="KW-0143">Chaperone</keyword>
<evidence type="ECO:0000256" key="12">
    <source>
        <dbReference type="PROSITE-ProRule" id="PRU00277"/>
    </source>
</evidence>
<evidence type="ECO:0000256" key="9">
    <source>
        <dbReference type="ARBA" id="ARBA00023306"/>
    </source>
</evidence>
<reference evidence="16" key="1">
    <citation type="journal article" date="2019" name="Int. J. Syst. Evol. Microbiol.">
        <title>The Global Catalogue of Microorganisms (GCM) 10K type strain sequencing project: providing services to taxonomists for standard genome sequencing and annotation.</title>
        <authorList>
            <consortium name="The Broad Institute Genomics Platform"/>
            <consortium name="The Broad Institute Genome Sequencing Center for Infectious Disease"/>
            <person name="Wu L."/>
            <person name="Ma J."/>
        </authorList>
    </citation>
    <scope>NUCLEOTIDE SEQUENCE [LARGE SCALE GENOMIC DNA]</scope>
    <source>
        <strain evidence="16">JCM 18424</strain>
    </source>
</reference>
<evidence type="ECO:0000256" key="3">
    <source>
        <dbReference type="ARBA" id="ARBA00013194"/>
    </source>
</evidence>
<organism evidence="15 16">
    <name type="scientific">Wohlfahrtiimonas larvae</name>
    <dbReference type="NCBI Taxonomy" id="1157986"/>
    <lineage>
        <taxon>Bacteria</taxon>
        <taxon>Pseudomonadati</taxon>
        <taxon>Pseudomonadota</taxon>
        <taxon>Gammaproteobacteria</taxon>
        <taxon>Cardiobacteriales</taxon>
        <taxon>Ignatzschineriaceae</taxon>
        <taxon>Wohlfahrtiimonas</taxon>
    </lineage>
</organism>
<dbReference type="InterPro" id="IPR001179">
    <property type="entry name" value="PPIase_FKBP_dom"/>
</dbReference>
<comment type="domain">
    <text evidence="11">Consists of 3 domains; the N-terminus binds the ribosome, the middle domain has PPIase activity, while the C-terminus has intrinsic chaperone activity on its own.</text>
</comment>
<gene>
    <name evidence="11 15" type="primary">tig</name>
    <name evidence="15" type="ORF">GCM10023338_11760</name>
</gene>
<evidence type="ECO:0000256" key="7">
    <source>
        <dbReference type="ARBA" id="ARBA00023186"/>
    </source>
</evidence>
<comment type="function">
    <text evidence="11">Involved in protein export. Acts as a chaperone by maintaining the newly synthesized protein in an open conformation. Functions as a peptidyl-prolyl cis-trans isomerase.</text>
</comment>
<comment type="subcellular location">
    <subcellularLocation>
        <location evidence="11">Cytoplasm</location>
    </subcellularLocation>
    <text evidence="11">About half TF is bound to the ribosome near the polypeptide exit tunnel while the other half is free in the cytoplasm.</text>
</comment>
<evidence type="ECO:0000256" key="5">
    <source>
        <dbReference type="ARBA" id="ARBA00022618"/>
    </source>
</evidence>
<comment type="catalytic activity">
    <reaction evidence="1 11 12">
        <text>[protein]-peptidylproline (omega=180) = [protein]-peptidylproline (omega=0)</text>
        <dbReference type="Rhea" id="RHEA:16237"/>
        <dbReference type="Rhea" id="RHEA-COMP:10747"/>
        <dbReference type="Rhea" id="RHEA-COMP:10748"/>
        <dbReference type="ChEBI" id="CHEBI:83833"/>
        <dbReference type="ChEBI" id="CHEBI:83834"/>
        <dbReference type="EC" id="5.2.1.8"/>
    </reaction>
</comment>
<evidence type="ECO:0000256" key="2">
    <source>
        <dbReference type="ARBA" id="ARBA00005464"/>
    </source>
</evidence>
<evidence type="ECO:0000256" key="10">
    <source>
        <dbReference type="ARBA" id="ARBA00029986"/>
    </source>
</evidence>
<dbReference type="SUPFAM" id="SSF54534">
    <property type="entry name" value="FKBP-like"/>
    <property type="match status" value="1"/>
</dbReference>
<feature type="domain" description="PPIase FKBP-type" evidence="14">
    <location>
        <begin position="176"/>
        <end position="261"/>
    </location>
</feature>